<dbReference type="Pfam" id="PF09468">
    <property type="entry name" value="RNase_H2-Ydr279"/>
    <property type="match status" value="1"/>
</dbReference>
<evidence type="ECO:0000256" key="6">
    <source>
        <dbReference type="SAM" id="MobiDB-lite"/>
    </source>
</evidence>
<dbReference type="AlphaFoldDB" id="A0AAE9W7G8"/>
<feature type="region of interest" description="Disordered" evidence="6">
    <location>
        <begin position="236"/>
        <end position="281"/>
    </location>
</feature>
<evidence type="ECO:0000256" key="5">
    <source>
        <dbReference type="ARBA" id="ARBA00033464"/>
    </source>
</evidence>
<dbReference type="PANTHER" id="PTHR13383:SF11">
    <property type="entry name" value="RIBONUCLEASE H2 SUBUNIT B"/>
    <property type="match status" value="1"/>
</dbReference>
<evidence type="ECO:0000256" key="3">
    <source>
        <dbReference type="ARBA" id="ARBA00023242"/>
    </source>
</evidence>
<dbReference type="GO" id="GO:0032299">
    <property type="term" value="C:ribonuclease H2 complex"/>
    <property type="evidence" value="ECO:0007669"/>
    <property type="project" value="InterPro"/>
</dbReference>
<evidence type="ECO:0000313" key="9">
    <source>
        <dbReference type="EMBL" id="WBW70933.1"/>
    </source>
</evidence>
<evidence type="ECO:0000256" key="4">
    <source>
        <dbReference type="ARBA" id="ARBA00024778"/>
    </source>
</evidence>
<dbReference type="KEGG" id="som:SOMG_00455"/>
<feature type="domain" description="Ribonuclease H2 subunit B wHTH" evidence="7">
    <location>
        <begin position="76"/>
        <end position="209"/>
    </location>
</feature>
<dbReference type="CDD" id="cd09270">
    <property type="entry name" value="RNase_H2-B"/>
    <property type="match status" value="1"/>
</dbReference>
<organism evidence="9 10">
    <name type="scientific">Schizosaccharomyces osmophilus</name>
    <dbReference type="NCBI Taxonomy" id="2545709"/>
    <lineage>
        <taxon>Eukaryota</taxon>
        <taxon>Fungi</taxon>
        <taxon>Dikarya</taxon>
        <taxon>Ascomycota</taxon>
        <taxon>Taphrinomycotina</taxon>
        <taxon>Schizosaccharomycetes</taxon>
        <taxon>Schizosaccharomycetales</taxon>
        <taxon>Schizosaccharomycetaceae</taxon>
        <taxon>Schizosaccharomyces</taxon>
    </lineage>
</organism>
<protein>
    <recommendedName>
        <fullName evidence="2">Ribonuclease H2 subunit B</fullName>
    </recommendedName>
    <alternativeName>
        <fullName evidence="5">Ribonuclease HI subunit B</fullName>
    </alternativeName>
</protein>
<dbReference type="PANTHER" id="PTHR13383">
    <property type="entry name" value="RIBONUCLEASE H2 SUBUNIT B"/>
    <property type="match status" value="1"/>
</dbReference>
<dbReference type="GO" id="GO:0006401">
    <property type="term" value="P:RNA catabolic process"/>
    <property type="evidence" value="ECO:0007669"/>
    <property type="project" value="TreeGrafter"/>
</dbReference>
<feature type="compositionally biased region" description="Basic and acidic residues" evidence="6">
    <location>
        <begin position="236"/>
        <end position="248"/>
    </location>
</feature>
<feature type="domain" description="Rnh202 triple barrel" evidence="8">
    <location>
        <begin position="8"/>
        <end position="72"/>
    </location>
</feature>
<evidence type="ECO:0000256" key="1">
    <source>
        <dbReference type="ARBA" id="ARBA00004123"/>
    </source>
</evidence>
<keyword evidence="10" id="KW-1185">Reference proteome</keyword>
<dbReference type="InterPro" id="IPR019024">
    <property type="entry name" value="RNase_H2_suB_wHTH"/>
</dbReference>
<gene>
    <name evidence="9" type="primary">rnh202</name>
    <name evidence="9" type="ORF">SOMG_00455</name>
</gene>
<feature type="compositionally biased region" description="Low complexity" evidence="6">
    <location>
        <begin position="264"/>
        <end position="273"/>
    </location>
</feature>
<dbReference type="Gene3D" id="1.10.20.120">
    <property type="match status" value="1"/>
</dbReference>
<dbReference type="EMBL" id="CP115611">
    <property type="protein sequence ID" value="WBW70933.1"/>
    <property type="molecule type" value="Genomic_DNA"/>
</dbReference>
<dbReference type="Proteomes" id="UP001212411">
    <property type="component" value="Chromosome 1"/>
</dbReference>
<evidence type="ECO:0000259" key="8">
    <source>
        <dbReference type="Pfam" id="PF17745"/>
    </source>
</evidence>
<proteinExistence type="predicted"/>
<dbReference type="RefSeq" id="XP_056035176.1">
    <property type="nucleotide sequence ID" value="XM_056179249.1"/>
</dbReference>
<comment type="subcellular location">
    <subcellularLocation>
        <location evidence="1">Nucleus</location>
    </subcellularLocation>
</comment>
<dbReference type="Gene3D" id="2.20.25.530">
    <property type="match status" value="1"/>
</dbReference>
<dbReference type="Pfam" id="PF17745">
    <property type="entry name" value="Ydr279_N"/>
    <property type="match status" value="1"/>
</dbReference>
<reference evidence="9 10" key="1">
    <citation type="journal article" date="2023" name="G3 (Bethesda)">
        <title>A high-quality reference genome for the fission yeast Schizosaccharomyces osmophilus.</title>
        <authorList>
            <person name="Jia G.S."/>
            <person name="Zhang W.C."/>
            <person name="Liang Y."/>
            <person name="Liu X.H."/>
            <person name="Rhind N."/>
            <person name="Pidoux A."/>
            <person name="Brysch-Herzberg M."/>
            <person name="Du L.L."/>
        </authorList>
    </citation>
    <scope>NUCLEOTIDE SEQUENCE [LARGE SCALE GENOMIC DNA]</scope>
    <source>
        <strain evidence="9 10">CBS 15793</strain>
    </source>
</reference>
<comment type="function">
    <text evidence="4">Non catalytic subunit of RNase H2, an endonuclease that specifically degrades the RNA of RNA:DNA hybrids. Participates in DNA replication, possibly by mediating the removal of lagging-strand Okazaki fragment RNA primers during DNA replication. Mediates the excision of single ribonucleotides from DNA:RNA duplexes.</text>
</comment>
<evidence type="ECO:0000259" key="7">
    <source>
        <dbReference type="Pfam" id="PF09468"/>
    </source>
</evidence>
<sequence>MAGKVFLLPHNSTSQQLVELFHPVTKHTLRYILTSDELLHVLKVGDSTQQRSWFIGDQVISDGHIYICAPVDIVIFLLPVLQELTWNRRFEPCRFLSFDDILDHFIAQGAHYSRVGQILGSKLEYTLQRICKINAAVGSLPKTYQLDKDAVIQMLLRKLRVAQENLPTSIIRELNRQLAPLDLDSPIPEDMFQLACKEHAGSLVLEDFSEDWFNQIISWEKELLPLHTYVGQLNEERRKKKEQEELSVSRKRPLGVNNDSNTAKSSTKGNSGSKKSKNFSGEGMAKISSFFQKK</sequence>
<accession>A0AAE9W7G8</accession>
<dbReference type="InterPro" id="IPR040456">
    <property type="entry name" value="RNase_H2_suB"/>
</dbReference>
<keyword evidence="3" id="KW-0539">Nucleus</keyword>
<dbReference type="GO" id="GO:0005654">
    <property type="term" value="C:nucleoplasm"/>
    <property type="evidence" value="ECO:0007669"/>
    <property type="project" value="TreeGrafter"/>
</dbReference>
<dbReference type="GeneID" id="80873938"/>
<evidence type="ECO:0000256" key="2">
    <source>
        <dbReference type="ARBA" id="ARBA00019062"/>
    </source>
</evidence>
<dbReference type="InterPro" id="IPR041195">
    <property type="entry name" value="Rnh202_N"/>
</dbReference>
<evidence type="ECO:0000313" key="10">
    <source>
        <dbReference type="Proteomes" id="UP001212411"/>
    </source>
</evidence>
<name>A0AAE9W7G8_9SCHI</name>